<accession>A0ABU5ZZY2</accession>
<reference evidence="1 2" key="1">
    <citation type="journal article" date="2013" name="Int. J. Syst. Evol. Microbiol.">
        <title>Aquimarina gracilis sp. nov., isolated from the gut microflora of a mussel, Mytilus coruscus, and emended description of Aquimarina spongiae.</title>
        <authorList>
            <person name="Park S.C."/>
            <person name="Choe H.N."/>
            <person name="Baik K.S."/>
            <person name="Seong C.N."/>
        </authorList>
    </citation>
    <scope>NUCLEOTIDE SEQUENCE [LARGE SCALE GENOMIC DNA]</scope>
    <source>
        <strain evidence="1 2">PSC32</strain>
    </source>
</reference>
<gene>
    <name evidence="1" type="ORF">U6A24_18240</name>
</gene>
<dbReference type="EMBL" id="JAYKLX010000009">
    <property type="protein sequence ID" value="MEB3347421.1"/>
    <property type="molecule type" value="Genomic_DNA"/>
</dbReference>
<keyword evidence="2" id="KW-1185">Reference proteome</keyword>
<protein>
    <submittedName>
        <fullName evidence="1">Uncharacterized protein</fullName>
    </submittedName>
</protein>
<organism evidence="1 2">
    <name type="scientific">Aquimarina gracilis</name>
    <dbReference type="NCBI Taxonomy" id="874422"/>
    <lineage>
        <taxon>Bacteria</taxon>
        <taxon>Pseudomonadati</taxon>
        <taxon>Bacteroidota</taxon>
        <taxon>Flavobacteriia</taxon>
        <taxon>Flavobacteriales</taxon>
        <taxon>Flavobacteriaceae</taxon>
        <taxon>Aquimarina</taxon>
    </lineage>
</organism>
<dbReference type="Proteomes" id="UP001327027">
    <property type="component" value="Unassembled WGS sequence"/>
</dbReference>
<name>A0ABU5ZZY2_9FLAO</name>
<comment type="caution">
    <text evidence="1">The sequence shown here is derived from an EMBL/GenBank/DDBJ whole genome shotgun (WGS) entry which is preliminary data.</text>
</comment>
<proteinExistence type="predicted"/>
<evidence type="ECO:0000313" key="2">
    <source>
        <dbReference type="Proteomes" id="UP001327027"/>
    </source>
</evidence>
<dbReference type="RefSeq" id="WP_324181447.1">
    <property type="nucleotide sequence ID" value="NZ_BAABAW010000014.1"/>
</dbReference>
<evidence type="ECO:0000313" key="1">
    <source>
        <dbReference type="EMBL" id="MEB3347421.1"/>
    </source>
</evidence>
<sequence length="68" mass="7986">MLTLDEQIVFLKESRKQQTKFLEHVSKQFGEINKPLFTRQIGHTIFCYDSILQSILELQALKNKPHGK</sequence>